<dbReference type="RefSeq" id="WP_305989974.1">
    <property type="nucleotide sequence ID" value="NZ_JAVAMP010000001.1"/>
</dbReference>
<reference evidence="1 2" key="1">
    <citation type="submission" date="2023-08" db="EMBL/GenBank/DDBJ databases">
        <authorList>
            <person name="Park J.-S."/>
        </authorList>
    </citation>
    <scope>NUCLEOTIDE SEQUENCE [LARGE SCALE GENOMIC DNA]</scope>
    <source>
        <strain evidence="1 2">2205SS18-9</strain>
    </source>
</reference>
<protein>
    <submittedName>
        <fullName evidence="1">Uncharacterized protein</fullName>
    </submittedName>
</protein>
<evidence type="ECO:0000313" key="1">
    <source>
        <dbReference type="EMBL" id="MDP5272663.1"/>
    </source>
</evidence>
<comment type="caution">
    <text evidence="1">The sequence shown here is derived from an EMBL/GenBank/DDBJ whole genome shotgun (WGS) entry which is preliminary data.</text>
</comment>
<gene>
    <name evidence="1" type="ORF">Q5Y73_00945</name>
</gene>
<sequence length="161" mass="17099">MGAFDESICDCSVCPMQCILKALEGEQGVSIVTNQSRFDNLTINEVKDFIVNTSVGSIAIKHISGLFYDSSLIPVEIPLKPIKQNTKGECACCETPMTEIMNRMKGQFVFIDGMGGEPGGTTQITDVGEGIFTFRSVEFPTIIGAGSTLVVTSVGPPGSPP</sequence>
<dbReference type="EMBL" id="JAVAMP010000001">
    <property type="protein sequence ID" value="MDP5272663.1"/>
    <property type="molecule type" value="Genomic_DNA"/>
</dbReference>
<proteinExistence type="predicted"/>
<evidence type="ECO:0000313" key="2">
    <source>
        <dbReference type="Proteomes" id="UP001231941"/>
    </source>
</evidence>
<organism evidence="1 2">
    <name type="scientific">Chengkuizengella axinellae</name>
    <dbReference type="NCBI Taxonomy" id="3064388"/>
    <lineage>
        <taxon>Bacteria</taxon>
        <taxon>Bacillati</taxon>
        <taxon>Bacillota</taxon>
        <taxon>Bacilli</taxon>
        <taxon>Bacillales</taxon>
        <taxon>Paenibacillaceae</taxon>
        <taxon>Chengkuizengella</taxon>
    </lineage>
</organism>
<accession>A0ABT9ITJ9</accession>
<name>A0ABT9ITJ9_9BACL</name>
<dbReference type="Proteomes" id="UP001231941">
    <property type="component" value="Unassembled WGS sequence"/>
</dbReference>
<keyword evidence="2" id="KW-1185">Reference proteome</keyword>